<evidence type="ECO:0000256" key="3">
    <source>
        <dbReference type="ARBA" id="ARBA00022741"/>
    </source>
</evidence>
<keyword evidence="7" id="KW-1185">Reference proteome</keyword>
<dbReference type="SUPFAM" id="SSF52540">
    <property type="entry name" value="P-loop containing nucleoside triphosphate hydrolases"/>
    <property type="match status" value="1"/>
</dbReference>
<dbReference type="Pfam" id="PF17912">
    <property type="entry name" value="OB_MalK"/>
    <property type="match status" value="1"/>
</dbReference>
<feature type="domain" description="ABC transporter" evidence="5">
    <location>
        <begin position="4"/>
        <end position="234"/>
    </location>
</feature>
<dbReference type="InterPro" id="IPR003593">
    <property type="entry name" value="AAA+_ATPase"/>
</dbReference>
<keyword evidence="2" id="KW-0472">Membrane</keyword>
<keyword evidence="2" id="KW-1003">Cell membrane</keyword>
<organism evidence="6 7">
    <name type="scientific">Silvimonas iriomotensis</name>
    <dbReference type="NCBI Taxonomy" id="449662"/>
    <lineage>
        <taxon>Bacteria</taxon>
        <taxon>Pseudomonadati</taxon>
        <taxon>Pseudomonadota</taxon>
        <taxon>Betaproteobacteria</taxon>
        <taxon>Neisseriales</taxon>
        <taxon>Chitinibacteraceae</taxon>
        <taxon>Silvimonas</taxon>
    </lineage>
</organism>
<reference evidence="7" key="1">
    <citation type="journal article" date="2019" name="Int. J. Syst. Evol. Microbiol.">
        <title>The Global Catalogue of Microorganisms (GCM) 10K type strain sequencing project: providing services to taxonomists for standard genome sequencing and annotation.</title>
        <authorList>
            <consortium name="The Broad Institute Genomics Platform"/>
            <consortium name="The Broad Institute Genome Sequencing Center for Infectious Disease"/>
            <person name="Wu L."/>
            <person name="Ma J."/>
        </authorList>
    </citation>
    <scope>NUCLEOTIDE SEQUENCE [LARGE SCALE GENOMIC DNA]</scope>
    <source>
        <strain evidence="7">CGMCC 1.8859</strain>
    </source>
</reference>
<sequence length="355" mass="39260">MNRIEIEHLYKAYGPVEILKDINIAVPQGQFVALIGPSGCGKSTLLRTIAGLEQITGGTLKIDGNVVNKTPPRKRDVAMVFQSYALYPHMNIEKNMSYSLRLKRSAPQVIKDSISNVAQTLGLTHLLERMPRQLSGGQRQRVAMGRAIVRNPKVFLFDEPLSNLDAALRVHMRSEIRKLHNRLNATSVYVTHDQVEAMTMADHVVVLRAGKVEQQGKPLDLYDRPANKFVGGFIGSPAMNFIEGRIGANGRSVQFGASHAIDIGRELPVGKPVWLGMRPEHLQLEGNGQILRCRVDNVESTGSVTFVEVQPEDSNDTPMLITHAGKSPVVVGEHVNLFIDTANLHLFDRETEQAI</sequence>
<gene>
    <name evidence="6" type="ORF">GCM10010970_18950</name>
</gene>
<dbReference type="Gene3D" id="2.40.50.100">
    <property type="match status" value="1"/>
</dbReference>
<dbReference type="EMBL" id="BMLX01000002">
    <property type="protein sequence ID" value="GGP21127.1"/>
    <property type="molecule type" value="Genomic_DNA"/>
</dbReference>
<dbReference type="PANTHER" id="PTHR43875">
    <property type="entry name" value="MALTODEXTRIN IMPORT ATP-BINDING PROTEIN MSMX"/>
    <property type="match status" value="1"/>
</dbReference>
<evidence type="ECO:0000313" key="6">
    <source>
        <dbReference type="EMBL" id="GGP21127.1"/>
    </source>
</evidence>
<dbReference type="PANTHER" id="PTHR43875:SF1">
    <property type="entry name" value="OSMOPROTECTIVE COMPOUNDS UPTAKE ATP-BINDING PROTEIN GGTA"/>
    <property type="match status" value="1"/>
</dbReference>
<evidence type="ECO:0000313" key="7">
    <source>
        <dbReference type="Proteomes" id="UP000637267"/>
    </source>
</evidence>
<dbReference type="PROSITE" id="PS00211">
    <property type="entry name" value="ABC_TRANSPORTER_1"/>
    <property type="match status" value="1"/>
</dbReference>
<dbReference type="Proteomes" id="UP000637267">
    <property type="component" value="Unassembled WGS sequence"/>
</dbReference>
<dbReference type="GO" id="GO:0005524">
    <property type="term" value="F:ATP binding"/>
    <property type="evidence" value="ECO:0007669"/>
    <property type="project" value="UniProtKB-KW"/>
</dbReference>
<keyword evidence="3" id="KW-0547">Nucleotide-binding</keyword>
<evidence type="ECO:0000256" key="1">
    <source>
        <dbReference type="ARBA" id="ARBA00022448"/>
    </source>
</evidence>
<dbReference type="InterPro" id="IPR027417">
    <property type="entry name" value="P-loop_NTPase"/>
</dbReference>
<dbReference type="InterPro" id="IPR017871">
    <property type="entry name" value="ABC_transporter-like_CS"/>
</dbReference>
<dbReference type="InterPro" id="IPR015855">
    <property type="entry name" value="ABC_transpr_MalK-like"/>
</dbReference>
<dbReference type="PROSITE" id="PS50893">
    <property type="entry name" value="ABC_TRANSPORTER_2"/>
    <property type="match status" value="1"/>
</dbReference>
<dbReference type="Gene3D" id="3.40.50.300">
    <property type="entry name" value="P-loop containing nucleotide triphosphate hydrolases"/>
    <property type="match status" value="1"/>
</dbReference>
<evidence type="ECO:0000256" key="2">
    <source>
        <dbReference type="ARBA" id="ARBA00022475"/>
    </source>
</evidence>
<dbReference type="SMART" id="SM00382">
    <property type="entry name" value="AAA"/>
    <property type="match status" value="1"/>
</dbReference>
<dbReference type="InterPro" id="IPR008995">
    <property type="entry name" value="Mo/tungstate-bd_C_term_dom"/>
</dbReference>
<dbReference type="InterPro" id="IPR040582">
    <property type="entry name" value="OB_MalK-like"/>
</dbReference>
<protein>
    <submittedName>
        <fullName evidence="6">ABC transporter ATP-binding protein</fullName>
    </submittedName>
</protein>
<dbReference type="CDD" id="cd03301">
    <property type="entry name" value="ABC_MalK_N"/>
    <property type="match status" value="1"/>
</dbReference>
<dbReference type="InterPro" id="IPR012340">
    <property type="entry name" value="NA-bd_OB-fold"/>
</dbReference>
<name>A0ABQ2P9D9_9NEIS</name>
<dbReference type="Pfam" id="PF00005">
    <property type="entry name" value="ABC_tran"/>
    <property type="match status" value="1"/>
</dbReference>
<dbReference type="NCBIfam" id="NF008653">
    <property type="entry name" value="PRK11650.1"/>
    <property type="match status" value="1"/>
</dbReference>
<dbReference type="InterPro" id="IPR047641">
    <property type="entry name" value="ABC_transpr_MalK/UgpC-like"/>
</dbReference>
<dbReference type="SUPFAM" id="SSF50331">
    <property type="entry name" value="MOP-like"/>
    <property type="match status" value="1"/>
</dbReference>
<evidence type="ECO:0000256" key="4">
    <source>
        <dbReference type="ARBA" id="ARBA00022840"/>
    </source>
</evidence>
<dbReference type="Gene3D" id="2.40.50.140">
    <property type="entry name" value="Nucleic acid-binding proteins"/>
    <property type="match status" value="1"/>
</dbReference>
<proteinExistence type="predicted"/>
<comment type="caution">
    <text evidence="6">The sequence shown here is derived from an EMBL/GenBank/DDBJ whole genome shotgun (WGS) entry which is preliminary data.</text>
</comment>
<evidence type="ECO:0000259" key="5">
    <source>
        <dbReference type="PROSITE" id="PS50893"/>
    </source>
</evidence>
<accession>A0ABQ2P9D9</accession>
<keyword evidence="4 6" id="KW-0067">ATP-binding</keyword>
<dbReference type="InterPro" id="IPR003439">
    <property type="entry name" value="ABC_transporter-like_ATP-bd"/>
</dbReference>
<dbReference type="RefSeq" id="WP_229708940.1">
    <property type="nucleotide sequence ID" value="NZ_BMLX01000002.1"/>
</dbReference>
<keyword evidence="1" id="KW-0813">Transport</keyword>